<keyword evidence="2" id="KW-1185">Reference proteome</keyword>
<dbReference type="HOGENOM" id="CLU_1749936_0_0_1"/>
<organism evidence="1 2">
    <name type="scientific">Jaapia argillacea MUCL 33604</name>
    <dbReference type="NCBI Taxonomy" id="933084"/>
    <lineage>
        <taxon>Eukaryota</taxon>
        <taxon>Fungi</taxon>
        <taxon>Dikarya</taxon>
        <taxon>Basidiomycota</taxon>
        <taxon>Agaricomycotina</taxon>
        <taxon>Agaricomycetes</taxon>
        <taxon>Agaricomycetidae</taxon>
        <taxon>Jaapiales</taxon>
        <taxon>Jaapiaceae</taxon>
        <taxon>Jaapia</taxon>
    </lineage>
</organism>
<evidence type="ECO:0000313" key="2">
    <source>
        <dbReference type="Proteomes" id="UP000027265"/>
    </source>
</evidence>
<dbReference type="InParanoid" id="A0A067PT52"/>
<protein>
    <submittedName>
        <fullName evidence="1">Uncharacterized protein</fullName>
    </submittedName>
</protein>
<proteinExistence type="predicted"/>
<accession>A0A067PT52</accession>
<reference evidence="2" key="1">
    <citation type="journal article" date="2014" name="Proc. Natl. Acad. Sci. U.S.A.">
        <title>Extensive sampling of basidiomycete genomes demonstrates inadequacy of the white-rot/brown-rot paradigm for wood decay fungi.</title>
        <authorList>
            <person name="Riley R."/>
            <person name="Salamov A.A."/>
            <person name="Brown D.W."/>
            <person name="Nagy L.G."/>
            <person name="Floudas D."/>
            <person name="Held B.W."/>
            <person name="Levasseur A."/>
            <person name="Lombard V."/>
            <person name="Morin E."/>
            <person name="Otillar R."/>
            <person name="Lindquist E.A."/>
            <person name="Sun H."/>
            <person name="LaButti K.M."/>
            <person name="Schmutz J."/>
            <person name="Jabbour D."/>
            <person name="Luo H."/>
            <person name="Baker S.E."/>
            <person name="Pisabarro A.G."/>
            <person name="Walton J.D."/>
            <person name="Blanchette R.A."/>
            <person name="Henrissat B."/>
            <person name="Martin F."/>
            <person name="Cullen D."/>
            <person name="Hibbett D.S."/>
            <person name="Grigoriev I.V."/>
        </authorList>
    </citation>
    <scope>NUCLEOTIDE SEQUENCE [LARGE SCALE GENOMIC DNA]</scope>
    <source>
        <strain evidence="2">MUCL 33604</strain>
    </source>
</reference>
<name>A0A067PT52_9AGAM</name>
<evidence type="ECO:0000313" key="1">
    <source>
        <dbReference type="EMBL" id="KDQ53521.1"/>
    </source>
</evidence>
<dbReference type="EMBL" id="KL197733">
    <property type="protein sequence ID" value="KDQ53521.1"/>
    <property type="molecule type" value="Genomic_DNA"/>
</dbReference>
<sequence>MLHDHHTFLQRQYLSTLPPHARSCVTFRSCSHPPQQLANTELFAYGLIPALGGRLTTSTRTVTDAGCVTKTNKCHDCARCELPFRPSTLRIELGSVEPRNRNVMILVPLLQISPPSTLASTYSGRVPFWLIAARVARRSSLIPNDGSLY</sequence>
<dbReference type="Proteomes" id="UP000027265">
    <property type="component" value="Unassembled WGS sequence"/>
</dbReference>
<gene>
    <name evidence="1" type="ORF">JAAARDRAFT_427287</name>
</gene>
<dbReference type="AlphaFoldDB" id="A0A067PT52"/>